<gene>
    <name evidence="2" type="ORF">MNB_SM-5-602</name>
</gene>
<dbReference type="AlphaFoldDB" id="A0A1W1CLS7"/>
<name>A0A1W1CLS7_9ZZZZ</name>
<sequence>MKYLQTTGVYIDTPTLFLQTLFLWGWLFFGKYTYFFKFRDGSLEP</sequence>
<protein>
    <submittedName>
        <fullName evidence="2">Uncharacterized protein</fullName>
    </submittedName>
</protein>
<dbReference type="EMBL" id="FPHH01000093">
    <property type="protein sequence ID" value="SFV66724.1"/>
    <property type="molecule type" value="Genomic_DNA"/>
</dbReference>
<organism evidence="2">
    <name type="scientific">hydrothermal vent metagenome</name>
    <dbReference type="NCBI Taxonomy" id="652676"/>
    <lineage>
        <taxon>unclassified sequences</taxon>
        <taxon>metagenomes</taxon>
        <taxon>ecological metagenomes</taxon>
    </lineage>
</organism>
<proteinExistence type="predicted"/>
<accession>A0A1W1CLS7</accession>
<keyword evidence="1" id="KW-0472">Membrane</keyword>
<keyword evidence="1" id="KW-0812">Transmembrane</keyword>
<evidence type="ECO:0000313" key="2">
    <source>
        <dbReference type="EMBL" id="SFV66724.1"/>
    </source>
</evidence>
<keyword evidence="1" id="KW-1133">Transmembrane helix</keyword>
<reference evidence="2" key="1">
    <citation type="submission" date="2016-10" db="EMBL/GenBank/DDBJ databases">
        <authorList>
            <person name="de Groot N.N."/>
        </authorList>
    </citation>
    <scope>NUCLEOTIDE SEQUENCE</scope>
</reference>
<feature type="transmembrane region" description="Helical" evidence="1">
    <location>
        <begin position="16"/>
        <end position="36"/>
    </location>
</feature>
<evidence type="ECO:0000256" key="1">
    <source>
        <dbReference type="SAM" id="Phobius"/>
    </source>
</evidence>